<dbReference type="Pfam" id="PF03852">
    <property type="entry name" value="Vsr"/>
    <property type="match status" value="1"/>
</dbReference>
<keyword evidence="4" id="KW-0378">Hydrolase</keyword>
<keyword evidence="7" id="KW-0614">Plasmid</keyword>
<evidence type="ECO:0000256" key="1">
    <source>
        <dbReference type="ARBA" id="ARBA00022722"/>
    </source>
</evidence>
<dbReference type="SUPFAM" id="SSF52980">
    <property type="entry name" value="Restriction endonuclease-like"/>
    <property type="match status" value="1"/>
</dbReference>
<dbReference type="GO" id="GO:0004519">
    <property type="term" value="F:endonuclease activity"/>
    <property type="evidence" value="ECO:0007669"/>
    <property type="project" value="UniProtKB-KW"/>
</dbReference>
<comment type="similarity">
    <text evidence="6">Belongs to the Vsr family.</text>
</comment>
<evidence type="ECO:0000313" key="7">
    <source>
        <dbReference type="EMBL" id="AWD72680.1"/>
    </source>
</evidence>
<geneLocation type="plasmid" evidence="7">
    <name>pCOOP-101</name>
</geneLocation>
<dbReference type="NCBIfam" id="TIGR00632">
    <property type="entry name" value="vsr"/>
    <property type="match status" value="1"/>
</dbReference>
<keyword evidence="1" id="KW-0540">Nuclease</keyword>
<accession>A0A2S1FJJ1</accession>
<reference evidence="7" key="1">
    <citation type="submission" date="2017-05" db="EMBL/GenBank/DDBJ databases">
        <title>Complete sequence of VIM-4 producing plasmid from a clinical Pseudomonas aeruginosa isolate.</title>
        <authorList>
            <person name="Shaw J.M."/>
        </authorList>
    </citation>
    <scope>NUCLEOTIDE SEQUENCE</scope>
    <source>
        <strain evidence="7">PAcoop101</strain>
        <plasmid evidence="7">pCOOP-101</plasmid>
    </source>
</reference>
<sequence length="286" mass="31854">MSETPEQRSRTMRAVRSRDTAPEMVVRRFLHAAGLRFRLHDRRLPGVPDLVFPSRRVTLFVHGCFWHQHPGCKAADRPKSRPDYWNRKLDGNVVRDARHLVELAAAGWTALVIWECETRDPQRLAALAASIKEKGKHMGRKETEKAIADGRAGRVTRVGSVGELLAELNADDTPENLENWLHEKAGPAYDALKADPARAVSADRVRYTLAELLAEAETSGQYPLPSEEREWVDAPAVGRELLPEDLQTVEAIAAFLAHAEASGDLDYIEHAREVAAQARAMHGLEG</sequence>
<evidence type="ECO:0000256" key="3">
    <source>
        <dbReference type="ARBA" id="ARBA00022763"/>
    </source>
</evidence>
<dbReference type="AlphaFoldDB" id="A0A2S1FJJ1"/>
<keyword evidence="5" id="KW-0234">DNA repair</keyword>
<name>A0A2S1FJJ1_PSEAI</name>
<evidence type="ECO:0000256" key="2">
    <source>
        <dbReference type="ARBA" id="ARBA00022759"/>
    </source>
</evidence>
<evidence type="ECO:0000256" key="5">
    <source>
        <dbReference type="ARBA" id="ARBA00023204"/>
    </source>
</evidence>
<dbReference type="InterPro" id="IPR004603">
    <property type="entry name" value="DNA_mismatch_endonuc_vsr"/>
</dbReference>
<dbReference type="GO" id="GO:0006298">
    <property type="term" value="P:mismatch repair"/>
    <property type="evidence" value="ECO:0007669"/>
    <property type="project" value="InterPro"/>
</dbReference>
<dbReference type="EMBL" id="MF141039">
    <property type="protein sequence ID" value="AWD72680.1"/>
    <property type="molecule type" value="Genomic_DNA"/>
</dbReference>
<proteinExistence type="inferred from homology"/>
<keyword evidence="2" id="KW-0255">Endonuclease</keyword>
<dbReference type="CDD" id="cd00221">
    <property type="entry name" value="Vsr"/>
    <property type="match status" value="1"/>
</dbReference>
<evidence type="ECO:0000256" key="4">
    <source>
        <dbReference type="ARBA" id="ARBA00022801"/>
    </source>
</evidence>
<dbReference type="GO" id="GO:0016787">
    <property type="term" value="F:hydrolase activity"/>
    <property type="evidence" value="ECO:0007669"/>
    <property type="project" value="UniProtKB-KW"/>
</dbReference>
<evidence type="ECO:0000256" key="6">
    <source>
        <dbReference type="ARBA" id="ARBA00029466"/>
    </source>
</evidence>
<dbReference type="InterPro" id="IPR011335">
    <property type="entry name" value="Restrct_endonuc-II-like"/>
</dbReference>
<organism evidence="7">
    <name type="scientific">Pseudomonas aeruginosa</name>
    <dbReference type="NCBI Taxonomy" id="287"/>
    <lineage>
        <taxon>Bacteria</taxon>
        <taxon>Pseudomonadati</taxon>
        <taxon>Pseudomonadota</taxon>
        <taxon>Gammaproteobacteria</taxon>
        <taxon>Pseudomonadales</taxon>
        <taxon>Pseudomonadaceae</taxon>
        <taxon>Pseudomonas</taxon>
    </lineage>
</organism>
<dbReference type="Gene3D" id="3.40.960.10">
    <property type="entry name" value="VSR Endonuclease"/>
    <property type="match status" value="1"/>
</dbReference>
<keyword evidence="3" id="KW-0227">DNA damage</keyword>
<protein>
    <submittedName>
        <fullName evidence="7">Very short patch repair protein</fullName>
    </submittedName>
</protein>